<evidence type="ECO:0000313" key="5">
    <source>
        <dbReference type="Proteomes" id="UP000504603"/>
    </source>
</evidence>
<dbReference type="RefSeq" id="XP_022153663.1">
    <property type="nucleotide sequence ID" value="XM_022297971.1"/>
</dbReference>
<name>A0A6J1DI32_MOMCH</name>
<dbReference type="Pfam" id="PF03759">
    <property type="entry name" value="PRONE"/>
    <property type="match status" value="1"/>
</dbReference>
<accession>A0A6J1DI32</accession>
<keyword evidence="5" id="KW-1185">Reference proteome</keyword>
<feature type="region of interest" description="Disordered" evidence="3">
    <location>
        <begin position="411"/>
        <end position="474"/>
    </location>
</feature>
<feature type="domain" description="PRONE" evidence="4">
    <location>
        <begin position="50"/>
        <end position="414"/>
    </location>
</feature>
<dbReference type="GeneID" id="111021117"/>
<evidence type="ECO:0000313" key="6">
    <source>
        <dbReference type="RefSeq" id="XP_022153663.1"/>
    </source>
</evidence>
<dbReference type="Gene3D" id="1.20.58.2010">
    <property type="entry name" value="PRONE domain, subdomain 1"/>
    <property type="match status" value="1"/>
</dbReference>
<dbReference type="Gene3D" id="1.20.58.1310">
    <property type="entry name" value="PRONE domain, subdomain 2"/>
    <property type="match status" value="1"/>
</dbReference>
<evidence type="ECO:0000259" key="4">
    <source>
        <dbReference type="PROSITE" id="PS51334"/>
    </source>
</evidence>
<feature type="compositionally biased region" description="Basic and acidic residues" evidence="3">
    <location>
        <begin position="1"/>
        <end position="12"/>
    </location>
</feature>
<reference evidence="6" key="1">
    <citation type="submission" date="2025-08" db="UniProtKB">
        <authorList>
            <consortium name="RefSeq"/>
        </authorList>
    </citation>
    <scope>IDENTIFICATION</scope>
    <source>
        <strain evidence="6">OHB3-1</strain>
    </source>
</reference>
<dbReference type="InterPro" id="IPR005512">
    <property type="entry name" value="PRONE_dom"/>
</dbReference>
<dbReference type="PANTHER" id="PTHR33101:SF10">
    <property type="entry name" value="ROP GUANINE NUCLEOTIDE EXCHANGE FACTOR 12"/>
    <property type="match status" value="1"/>
</dbReference>
<keyword evidence="1 2" id="KW-0344">Guanine-nucleotide releasing factor</keyword>
<feature type="region of interest" description="Disordered" evidence="3">
    <location>
        <begin position="1"/>
        <end position="60"/>
    </location>
</feature>
<dbReference type="FunFam" id="1.20.58.2010:FF:000003">
    <property type="entry name" value="Rop guanine nucleotide exchange factor 14"/>
    <property type="match status" value="1"/>
</dbReference>
<evidence type="ECO:0000256" key="2">
    <source>
        <dbReference type="PROSITE-ProRule" id="PRU00663"/>
    </source>
</evidence>
<evidence type="ECO:0000256" key="3">
    <source>
        <dbReference type="SAM" id="MobiDB-lite"/>
    </source>
</evidence>
<dbReference type="FunFam" id="1.20.58.2010:FF:000001">
    <property type="entry name" value="Rop guanine nucleotide exchange factor 14"/>
    <property type="match status" value="1"/>
</dbReference>
<proteinExistence type="predicted"/>
<dbReference type="Proteomes" id="UP000504603">
    <property type="component" value="Unplaced"/>
</dbReference>
<protein>
    <submittedName>
        <fullName evidence="6">Rop guanine nucleotide exchange factor 12-like</fullName>
    </submittedName>
</protein>
<feature type="compositionally biased region" description="Basic and acidic residues" evidence="3">
    <location>
        <begin position="31"/>
        <end position="45"/>
    </location>
</feature>
<dbReference type="KEGG" id="mcha:111021117"/>
<dbReference type="AlphaFoldDB" id="A0A6J1DI32"/>
<dbReference type="FunFam" id="1.20.58.1310:FF:000001">
    <property type="entry name" value="Rop guanine nucleotide exchange factor 9"/>
    <property type="match status" value="1"/>
</dbReference>
<feature type="compositionally biased region" description="Polar residues" evidence="3">
    <location>
        <begin position="421"/>
        <end position="440"/>
    </location>
</feature>
<sequence length="507" mass="57263">MVREMEEEENHRSQSSVPLNDTVLEKPPTNRQDKAPKAKVCRDDAAAPVKPPKDQPPTEIEQMKERFAKLLLGEDMSGGGKGVSSALALSNAITNLAASVFGEQWRLEPMSVERKARWRKEIDLLLSVTDYIVEFVASQQKSKDGTNMEIMVTRQRNDLHMNIPALRKLDAMLIDCLDNFKDQSEFYYVSRDSSDANKDNASKRSDKWWLPTPKVPTNGLSENSRKFMQYQKDCVNQVLKAAMAINAQVLSEMEIPENYIESLPKNGRESLGDSIYRNITVEFFDPDQFLSTMDLSSEHKILDLKDRIEASIVIWKRKMNQKDGKSAWGSAVSLEKRELFEERAETILLILKHRFPGTPQSALDISKIQYNRDVGQAVLESYSRILESLAFTVMSRIEDVLYADYIAQNPSQASSKKRETPSVSPAEETQNAAETPTSMTLLDFMNWGPDLGDNEVKKESPTGNSDTAPSPEVEMKHVHKLQNIVTNNKLVSYLENIGGLKSPTSRH</sequence>
<dbReference type="PANTHER" id="PTHR33101">
    <property type="entry name" value="ROP GUANINE NUCLEOTIDE EXCHANGE FACTOR 1"/>
    <property type="match status" value="1"/>
</dbReference>
<gene>
    <name evidence="6" type="primary">LOC111021117</name>
</gene>
<dbReference type="OrthoDB" id="1053009at2759"/>
<dbReference type="PROSITE" id="PS51334">
    <property type="entry name" value="PRONE"/>
    <property type="match status" value="1"/>
</dbReference>
<evidence type="ECO:0000256" key="1">
    <source>
        <dbReference type="ARBA" id="ARBA00022658"/>
    </source>
</evidence>
<dbReference type="InterPro" id="IPR038937">
    <property type="entry name" value="RopGEF"/>
</dbReference>
<organism evidence="5 6">
    <name type="scientific">Momordica charantia</name>
    <name type="common">Bitter gourd</name>
    <name type="synonym">Balsam pear</name>
    <dbReference type="NCBI Taxonomy" id="3673"/>
    <lineage>
        <taxon>Eukaryota</taxon>
        <taxon>Viridiplantae</taxon>
        <taxon>Streptophyta</taxon>
        <taxon>Embryophyta</taxon>
        <taxon>Tracheophyta</taxon>
        <taxon>Spermatophyta</taxon>
        <taxon>Magnoliopsida</taxon>
        <taxon>eudicotyledons</taxon>
        <taxon>Gunneridae</taxon>
        <taxon>Pentapetalae</taxon>
        <taxon>rosids</taxon>
        <taxon>fabids</taxon>
        <taxon>Cucurbitales</taxon>
        <taxon>Cucurbitaceae</taxon>
        <taxon>Momordiceae</taxon>
        <taxon>Momordica</taxon>
    </lineage>
</organism>
<dbReference type="GO" id="GO:0005085">
    <property type="term" value="F:guanyl-nucleotide exchange factor activity"/>
    <property type="evidence" value="ECO:0007669"/>
    <property type="project" value="UniProtKB-UniRule"/>
</dbReference>